<dbReference type="Gene3D" id="3.30.450.180">
    <property type="match status" value="1"/>
</dbReference>
<name>A0A1C3MWI5_9ACTN</name>
<dbReference type="PROSITE" id="PS50943">
    <property type="entry name" value="HTH_CROC1"/>
    <property type="match status" value="1"/>
</dbReference>
<gene>
    <name evidence="2" type="ORF">GA0070620_0125</name>
</gene>
<dbReference type="GO" id="GO:0003677">
    <property type="term" value="F:DNA binding"/>
    <property type="evidence" value="ECO:0007669"/>
    <property type="project" value="InterPro"/>
</dbReference>
<dbReference type="Pfam" id="PF17765">
    <property type="entry name" value="MLTR_LBD"/>
    <property type="match status" value="1"/>
</dbReference>
<proteinExistence type="predicted"/>
<feature type="domain" description="HTH cro/C1-type" evidence="1">
    <location>
        <begin position="57"/>
        <end position="104"/>
    </location>
</feature>
<reference evidence="3" key="1">
    <citation type="submission" date="2016-06" db="EMBL/GenBank/DDBJ databases">
        <authorList>
            <person name="Varghese N."/>
        </authorList>
    </citation>
    <scope>NUCLEOTIDE SEQUENCE [LARGE SCALE GENOMIC DNA]</scope>
    <source>
        <strain evidence="3">DSM 45344</strain>
    </source>
</reference>
<dbReference type="EMBL" id="LT598496">
    <property type="protein sequence ID" value="SBV24692.1"/>
    <property type="molecule type" value="Genomic_DNA"/>
</dbReference>
<protein>
    <submittedName>
        <fullName evidence="2">Helix-turn-helix domain-containing protein</fullName>
    </submittedName>
</protein>
<dbReference type="InterPro" id="IPR001387">
    <property type="entry name" value="Cro/C1-type_HTH"/>
</dbReference>
<dbReference type="OrthoDB" id="4336585at2"/>
<evidence type="ECO:0000313" key="2">
    <source>
        <dbReference type="EMBL" id="SBV24692.1"/>
    </source>
</evidence>
<dbReference type="PANTHER" id="PTHR35010:SF2">
    <property type="entry name" value="BLL4672 PROTEIN"/>
    <property type="match status" value="1"/>
</dbReference>
<dbReference type="Gene3D" id="1.10.260.40">
    <property type="entry name" value="lambda repressor-like DNA-binding domains"/>
    <property type="match status" value="1"/>
</dbReference>
<dbReference type="STRING" id="307121.GA0070620_0125"/>
<dbReference type="InterPro" id="IPR010982">
    <property type="entry name" value="Lambda_DNA-bd_dom_sf"/>
</dbReference>
<sequence>MAVPGRATLRACRVGRVKDVTDPATDNELGRFLRDRREATSPAAVGLPAGVRRRTPGLRRAEVATLAGVSVEYLTRLEQGRDRHPSPGVLNALATALRFSSADRAHLRYLGKANAGVMCPAGFAPAADVRPTVRALLDRLEPGPAVVLNRLGDVLAATTGYERLTRPVGLLDGHRPNVVRYVLADPRARTAYPDWDRVADHHVAQLKGEVRRGDPHAADLADDLTVLVGPEFTDRMAAPSGPPERTGVERMVHPEVGGLRLAYEILDLPDADEQRLIVHLPADAATTAALDRLTGRRPGALRAV</sequence>
<dbReference type="Proteomes" id="UP000199393">
    <property type="component" value="Chromosome I"/>
</dbReference>
<dbReference type="SUPFAM" id="SSF47413">
    <property type="entry name" value="lambda repressor-like DNA-binding domains"/>
    <property type="match status" value="1"/>
</dbReference>
<dbReference type="SMART" id="SM00530">
    <property type="entry name" value="HTH_XRE"/>
    <property type="match status" value="1"/>
</dbReference>
<dbReference type="PATRIC" id="fig|307121.4.peg.132"/>
<evidence type="ECO:0000259" key="1">
    <source>
        <dbReference type="PROSITE" id="PS50943"/>
    </source>
</evidence>
<organism evidence="2 3">
    <name type="scientific">Micromonospora krabiensis</name>
    <dbReference type="NCBI Taxonomy" id="307121"/>
    <lineage>
        <taxon>Bacteria</taxon>
        <taxon>Bacillati</taxon>
        <taxon>Actinomycetota</taxon>
        <taxon>Actinomycetes</taxon>
        <taxon>Micromonosporales</taxon>
        <taxon>Micromonosporaceae</taxon>
        <taxon>Micromonospora</taxon>
    </lineage>
</organism>
<dbReference type="Pfam" id="PF13560">
    <property type="entry name" value="HTH_31"/>
    <property type="match status" value="1"/>
</dbReference>
<dbReference type="CDD" id="cd00093">
    <property type="entry name" value="HTH_XRE"/>
    <property type="match status" value="1"/>
</dbReference>
<accession>A0A1C3MWI5</accession>
<evidence type="ECO:0000313" key="3">
    <source>
        <dbReference type="Proteomes" id="UP000199393"/>
    </source>
</evidence>
<dbReference type="AlphaFoldDB" id="A0A1C3MWI5"/>
<dbReference type="PANTHER" id="PTHR35010">
    <property type="entry name" value="BLL4672 PROTEIN-RELATED"/>
    <property type="match status" value="1"/>
</dbReference>
<keyword evidence="3" id="KW-1185">Reference proteome</keyword>
<dbReference type="InterPro" id="IPR041413">
    <property type="entry name" value="MLTR_LBD"/>
</dbReference>